<dbReference type="Proteomes" id="UP000523955">
    <property type="component" value="Unassembled WGS sequence"/>
</dbReference>
<keyword evidence="3" id="KW-1185">Reference proteome</keyword>
<keyword evidence="1" id="KW-0732">Signal</keyword>
<evidence type="ECO:0000256" key="1">
    <source>
        <dbReference type="SAM" id="SignalP"/>
    </source>
</evidence>
<evidence type="ECO:0000313" key="3">
    <source>
        <dbReference type="Proteomes" id="UP000523955"/>
    </source>
</evidence>
<dbReference type="AlphaFoldDB" id="A0A7X0RJ76"/>
<protein>
    <submittedName>
        <fullName evidence="2">Uncharacterized protein</fullName>
    </submittedName>
</protein>
<proteinExistence type="predicted"/>
<sequence>MGPGGTGLRRVRTTAATAAATAAALLLSSCLLAGCSEGVDLAHSVQTRLGRVDGVLSADVTAPSDAEAPRIELTVDPDLTAADLVLLLRAVGKVTVRDDYPSHRLELEPADEEGDVLVVDDTFAGRDDELAVLESWQAVTQALLGPVTYTVEDGTETIAVASDGGLLHDATEASRIGYGGAGTTWRFTSGPSAVLVTGRVAHADVEMLQRVQRSTVSSELPVAATSWRLERRRDHVLLALEVGLPEQVEPARLTTERYAEDLRPLARAALAAVGVGDAPRAPDARPVWLQLRHDTPAGDDVFGFWVSDHRPVHGRDRLDRHWDRWLVALAGAAG</sequence>
<gene>
    <name evidence="2" type="ORF">H5V45_12010</name>
</gene>
<name>A0A7X0RJ76_9ACTN</name>
<comment type="caution">
    <text evidence="2">The sequence shown here is derived from an EMBL/GenBank/DDBJ whole genome shotgun (WGS) entry which is preliminary data.</text>
</comment>
<organism evidence="2 3">
    <name type="scientific">Nocardioides luti</name>
    <dbReference type="NCBI Taxonomy" id="2761101"/>
    <lineage>
        <taxon>Bacteria</taxon>
        <taxon>Bacillati</taxon>
        <taxon>Actinomycetota</taxon>
        <taxon>Actinomycetes</taxon>
        <taxon>Propionibacteriales</taxon>
        <taxon>Nocardioidaceae</taxon>
        <taxon>Nocardioides</taxon>
    </lineage>
</organism>
<dbReference type="EMBL" id="JACKXE010000001">
    <property type="protein sequence ID" value="MBB6628043.1"/>
    <property type="molecule type" value="Genomic_DNA"/>
</dbReference>
<accession>A0A7X0RJ76</accession>
<reference evidence="2 3" key="1">
    <citation type="submission" date="2020-08" db="EMBL/GenBank/DDBJ databases">
        <authorList>
            <person name="Seo M.-J."/>
        </authorList>
    </citation>
    <scope>NUCLEOTIDE SEQUENCE [LARGE SCALE GENOMIC DNA]</scope>
    <source>
        <strain evidence="2 3">KIGAM211</strain>
    </source>
</reference>
<feature type="signal peptide" evidence="1">
    <location>
        <begin position="1"/>
        <end position="33"/>
    </location>
</feature>
<evidence type="ECO:0000313" key="2">
    <source>
        <dbReference type="EMBL" id="MBB6628043.1"/>
    </source>
</evidence>
<feature type="chain" id="PRO_5030978479" evidence="1">
    <location>
        <begin position="34"/>
        <end position="334"/>
    </location>
</feature>
<dbReference type="RefSeq" id="WP_185253135.1">
    <property type="nucleotide sequence ID" value="NZ_JACKXE010000001.1"/>
</dbReference>